<sequence length="97" mass="10544">MLDKAIPLRSRASNSAFEGKDWGDSNQGVVDTPQAERFSPPQVYEAIRPQRSGSGVGFGRRQSDAESRRRIIAFVGCAIMFTSRSGELRDAARAGLA</sequence>
<comment type="caution">
    <text evidence="2">The sequence shown here is derived from an EMBL/GenBank/DDBJ whole genome shotgun (WGS) entry which is preliminary data.</text>
</comment>
<feature type="region of interest" description="Disordered" evidence="1">
    <location>
        <begin position="15"/>
        <end position="40"/>
    </location>
</feature>
<reference evidence="3" key="2">
    <citation type="submission" date="2016-02" db="EMBL/GenBank/DDBJ databases">
        <title>Genome sequencing of Aspergillus luchuensis NBRC 4314.</title>
        <authorList>
            <person name="Yamada O."/>
        </authorList>
    </citation>
    <scope>NUCLEOTIDE SEQUENCE [LARGE SCALE GENOMIC DNA]</scope>
    <source>
        <strain evidence="3">RIB 2604</strain>
    </source>
</reference>
<organism evidence="2 3">
    <name type="scientific">Aspergillus kawachii</name>
    <name type="common">White koji mold</name>
    <name type="synonym">Aspergillus awamori var. kawachi</name>
    <dbReference type="NCBI Taxonomy" id="1069201"/>
    <lineage>
        <taxon>Eukaryota</taxon>
        <taxon>Fungi</taxon>
        <taxon>Dikarya</taxon>
        <taxon>Ascomycota</taxon>
        <taxon>Pezizomycotina</taxon>
        <taxon>Eurotiomycetes</taxon>
        <taxon>Eurotiomycetidae</taxon>
        <taxon>Eurotiales</taxon>
        <taxon>Aspergillaceae</taxon>
        <taxon>Aspergillus</taxon>
        <taxon>Aspergillus subgen. Circumdati</taxon>
    </lineage>
</organism>
<evidence type="ECO:0000313" key="3">
    <source>
        <dbReference type="Proteomes" id="UP000075230"/>
    </source>
</evidence>
<evidence type="ECO:0000313" key="2">
    <source>
        <dbReference type="EMBL" id="GAT27470.1"/>
    </source>
</evidence>
<protein>
    <submittedName>
        <fullName evidence="2">Uncharacterized protein</fullName>
    </submittedName>
</protein>
<proteinExistence type="predicted"/>
<gene>
    <name evidence="2" type="ORF">RIB2604_02111630</name>
</gene>
<dbReference type="Proteomes" id="UP000075230">
    <property type="component" value="Unassembled WGS sequence"/>
</dbReference>
<reference evidence="2 3" key="1">
    <citation type="journal article" date="2016" name="DNA Res.">
        <title>Genome sequence of Aspergillus luchuensis NBRC 4314.</title>
        <authorList>
            <person name="Yamada O."/>
            <person name="Machida M."/>
            <person name="Hosoyama A."/>
            <person name="Goto M."/>
            <person name="Takahashi T."/>
            <person name="Futagami T."/>
            <person name="Yamagata Y."/>
            <person name="Takeuchi M."/>
            <person name="Kobayashi T."/>
            <person name="Koike H."/>
            <person name="Abe K."/>
            <person name="Asai K."/>
            <person name="Arita M."/>
            <person name="Fujita N."/>
            <person name="Fukuda K."/>
            <person name="Higa K."/>
            <person name="Horikawa H."/>
            <person name="Ishikawa T."/>
            <person name="Jinno K."/>
            <person name="Kato Y."/>
            <person name="Kirimura K."/>
            <person name="Mizutani O."/>
            <person name="Nakasone K."/>
            <person name="Sano M."/>
            <person name="Shiraishi Y."/>
            <person name="Tsukahara M."/>
            <person name="Gomi K."/>
        </authorList>
    </citation>
    <scope>NUCLEOTIDE SEQUENCE [LARGE SCALE GENOMIC DNA]</scope>
    <source>
        <strain evidence="2 3">RIB 2604</strain>
    </source>
</reference>
<dbReference type="AlphaFoldDB" id="A0A146FNQ5"/>
<dbReference type="EMBL" id="BCWF01000021">
    <property type="protein sequence ID" value="GAT27470.1"/>
    <property type="molecule type" value="Genomic_DNA"/>
</dbReference>
<evidence type="ECO:0000256" key="1">
    <source>
        <dbReference type="SAM" id="MobiDB-lite"/>
    </source>
</evidence>
<accession>A0A146FNQ5</accession>
<name>A0A146FNQ5_ASPKA</name>